<proteinExistence type="predicted"/>
<sequence length="222" mass="25274">MIKDGPSRLGIPLFATVAEVRNGSVHKSFVSKAVWNEIRPVKQVVSWASLVWHKAIVPRHTTNAWLFVLNRNPTLDRIHNWDAESLTTCLLCGLENESHDHLFFECQYSLQVWLRIINRLSLPTPPSAWTAILLWLPHAHGDGFRRLALLQGWQAAIYFLWQERNARMHSSLTLSLLAVARRALDILLDNCHALCSLGSSRGPPQLQIWQPPQQNVPSIFSI</sequence>
<dbReference type="PANTHER" id="PTHR33116:SF84">
    <property type="entry name" value="RNA-DIRECTED DNA POLYMERASE"/>
    <property type="match status" value="1"/>
</dbReference>
<organism evidence="2 3">
    <name type="scientific">Brassica napus</name>
    <name type="common">Rape</name>
    <dbReference type="NCBI Taxonomy" id="3708"/>
    <lineage>
        <taxon>Eukaryota</taxon>
        <taxon>Viridiplantae</taxon>
        <taxon>Streptophyta</taxon>
        <taxon>Embryophyta</taxon>
        <taxon>Tracheophyta</taxon>
        <taxon>Spermatophyta</taxon>
        <taxon>Magnoliopsida</taxon>
        <taxon>eudicotyledons</taxon>
        <taxon>Gunneridae</taxon>
        <taxon>Pentapetalae</taxon>
        <taxon>rosids</taxon>
        <taxon>malvids</taxon>
        <taxon>Brassicales</taxon>
        <taxon>Brassicaceae</taxon>
        <taxon>Brassiceae</taxon>
        <taxon>Brassica</taxon>
    </lineage>
</organism>
<evidence type="ECO:0000259" key="1">
    <source>
        <dbReference type="Pfam" id="PF13966"/>
    </source>
</evidence>
<name>A0ABQ8CMN0_BRANA</name>
<feature type="domain" description="Reverse transcriptase zinc-binding" evidence="1">
    <location>
        <begin position="29"/>
        <end position="113"/>
    </location>
</feature>
<evidence type="ECO:0000313" key="2">
    <source>
        <dbReference type="EMBL" id="KAH0917828.1"/>
    </source>
</evidence>
<evidence type="ECO:0000313" key="3">
    <source>
        <dbReference type="Proteomes" id="UP000824890"/>
    </source>
</evidence>
<dbReference type="PANTHER" id="PTHR33116">
    <property type="entry name" value="REVERSE TRANSCRIPTASE ZINC-BINDING DOMAIN-CONTAINING PROTEIN-RELATED-RELATED"/>
    <property type="match status" value="1"/>
</dbReference>
<dbReference type="Proteomes" id="UP000824890">
    <property type="component" value="Unassembled WGS sequence"/>
</dbReference>
<dbReference type="Pfam" id="PF13966">
    <property type="entry name" value="zf-RVT"/>
    <property type="match status" value="1"/>
</dbReference>
<accession>A0ABQ8CMN0</accession>
<protein>
    <recommendedName>
        <fullName evidence="1">Reverse transcriptase zinc-binding domain-containing protein</fullName>
    </recommendedName>
</protein>
<dbReference type="EMBL" id="JAGKQM010000007">
    <property type="protein sequence ID" value="KAH0917828.1"/>
    <property type="molecule type" value="Genomic_DNA"/>
</dbReference>
<reference evidence="2 3" key="1">
    <citation type="submission" date="2021-05" db="EMBL/GenBank/DDBJ databases">
        <title>Genome Assembly of Synthetic Allotetraploid Brassica napus Reveals Homoeologous Exchanges between Subgenomes.</title>
        <authorList>
            <person name="Davis J.T."/>
        </authorList>
    </citation>
    <scope>NUCLEOTIDE SEQUENCE [LARGE SCALE GENOMIC DNA]</scope>
    <source>
        <strain evidence="3">cv. Da-Ae</strain>
        <tissue evidence="2">Seedling</tissue>
    </source>
</reference>
<comment type="caution">
    <text evidence="2">The sequence shown here is derived from an EMBL/GenBank/DDBJ whole genome shotgun (WGS) entry which is preliminary data.</text>
</comment>
<keyword evidence="3" id="KW-1185">Reference proteome</keyword>
<gene>
    <name evidence="2" type="ORF">HID58_025488</name>
</gene>
<dbReference type="InterPro" id="IPR026960">
    <property type="entry name" value="RVT-Znf"/>
</dbReference>